<protein>
    <submittedName>
        <fullName evidence="4">Host cell surface-exposed lipoprotein</fullName>
    </submittedName>
</protein>
<keyword evidence="4" id="KW-0449">Lipoprotein</keyword>
<evidence type="ECO:0000313" key="4">
    <source>
        <dbReference type="EMBL" id="SDA43524.1"/>
    </source>
</evidence>
<evidence type="ECO:0000259" key="3">
    <source>
        <dbReference type="Pfam" id="PF07553"/>
    </source>
</evidence>
<organism evidence="4 5">
    <name type="scientific">Allisonella histaminiformans</name>
    <dbReference type="NCBI Taxonomy" id="209880"/>
    <lineage>
        <taxon>Bacteria</taxon>
        <taxon>Bacillati</taxon>
        <taxon>Bacillota</taxon>
        <taxon>Negativicutes</taxon>
        <taxon>Veillonellales</taxon>
        <taxon>Veillonellaceae</taxon>
        <taxon>Allisonella</taxon>
    </lineage>
</organism>
<feature type="domain" description="Putative host cell surface-exposed lipoprotein Ltp-like HTH region" evidence="3">
    <location>
        <begin position="52"/>
        <end position="97"/>
    </location>
</feature>
<dbReference type="GeneID" id="87755578"/>
<dbReference type="RefSeq" id="WP_091363575.1">
    <property type="nucleotide sequence ID" value="NZ_FMXA01000006.1"/>
</dbReference>
<feature type="region of interest" description="Disordered" evidence="1">
    <location>
        <begin position="133"/>
        <end position="161"/>
    </location>
</feature>
<feature type="signal peptide" evidence="2">
    <location>
        <begin position="1"/>
        <end position="18"/>
    </location>
</feature>
<sequence length="161" mass="17603">MKKIYLALGLTAILLLNAGCGGSEGTGGIGGDARPETMQEQALHDDSVSVEYINALINGIEYAENMHMSKHDVYEQLCSPYGENFSEDAAAWAVAHMSDIDWKANALATAKTYRNDMHMSRNEVYEQLTSDSGENFTKEEADYAVAHMDDPDNAENSEGTN</sequence>
<accession>A0A1G5VCL2</accession>
<evidence type="ECO:0000256" key="2">
    <source>
        <dbReference type="SAM" id="SignalP"/>
    </source>
</evidence>
<evidence type="ECO:0000256" key="1">
    <source>
        <dbReference type="SAM" id="MobiDB-lite"/>
    </source>
</evidence>
<dbReference type="OrthoDB" id="1669102at2"/>
<name>A0A1G5VCL2_9FIRM</name>
<keyword evidence="2" id="KW-0732">Signal</keyword>
<dbReference type="STRING" id="209880.SAMN02910343_00537"/>
<dbReference type="Pfam" id="PF07553">
    <property type="entry name" value="Lipoprotein_Ltp"/>
    <property type="match status" value="2"/>
</dbReference>
<gene>
    <name evidence="4" type="ORF">SAMN02910343_00537</name>
</gene>
<proteinExistence type="predicted"/>
<feature type="chain" id="PRO_5038727626" evidence="2">
    <location>
        <begin position="19"/>
        <end position="161"/>
    </location>
</feature>
<dbReference type="InterPro" id="IPR011434">
    <property type="entry name" value="Ltp-like_HTH"/>
</dbReference>
<dbReference type="EMBL" id="FMXA01000006">
    <property type="protein sequence ID" value="SDA43524.1"/>
    <property type="molecule type" value="Genomic_DNA"/>
</dbReference>
<dbReference type="AlphaFoldDB" id="A0A1G5VCL2"/>
<dbReference type="Proteomes" id="UP000199689">
    <property type="component" value="Unassembled WGS sequence"/>
</dbReference>
<dbReference type="Gene3D" id="1.10.10.10">
    <property type="entry name" value="Winged helix-like DNA-binding domain superfamily/Winged helix DNA-binding domain"/>
    <property type="match status" value="2"/>
</dbReference>
<keyword evidence="5" id="KW-1185">Reference proteome</keyword>
<evidence type="ECO:0000313" key="5">
    <source>
        <dbReference type="Proteomes" id="UP000199689"/>
    </source>
</evidence>
<dbReference type="InterPro" id="IPR036388">
    <property type="entry name" value="WH-like_DNA-bd_sf"/>
</dbReference>
<reference evidence="4 5" key="1">
    <citation type="submission" date="2016-10" db="EMBL/GenBank/DDBJ databases">
        <authorList>
            <person name="de Groot N.N."/>
        </authorList>
    </citation>
    <scope>NUCLEOTIDE SEQUENCE [LARGE SCALE GENOMIC DNA]</scope>
    <source>
        <strain evidence="4 5">DSM 15230</strain>
    </source>
</reference>
<feature type="domain" description="Putative host cell surface-exposed lipoprotein Ltp-like HTH region" evidence="3">
    <location>
        <begin position="101"/>
        <end position="148"/>
    </location>
</feature>